<accession>A0A931AF41</accession>
<evidence type="ECO:0000313" key="4">
    <source>
        <dbReference type="EMBL" id="MBF8191772.1"/>
    </source>
</evidence>
<dbReference type="Proteomes" id="UP000605361">
    <property type="component" value="Unassembled WGS sequence"/>
</dbReference>
<dbReference type="SMART" id="SM00903">
    <property type="entry name" value="Flavin_Reduct"/>
    <property type="match status" value="1"/>
</dbReference>
<reference evidence="4" key="1">
    <citation type="submission" date="2020-11" db="EMBL/GenBank/DDBJ databases">
        <title>Whole-genome analyses of Nonomuraea sp. K274.</title>
        <authorList>
            <person name="Veyisoglu A."/>
        </authorList>
    </citation>
    <scope>NUCLEOTIDE SEQUENCE</scope>
    <source>
        <strain evidence="4">K274</strain>
    </source>
</reference>
<evidence type="ECO:0000259" key="3">
    <source>
        <dbReference type="SMART" id="SM00903"/>
    </source>
</evidence>
<name>A0A931AF41_9ACTN</name>
<dbReference type="Gene3D" id="2.30.110.10">
    <property type="entry name" value="Electron Transport, Fmn-binding Protein, Chain A"/>
    <property type="match status" value="1"/>
</dbReference>
<evidence type="ECO:0000313" key="5">
    <source>
        <dbReference type="Proteomes" id="UP000605361"/>
    </source>
</evidence>
<gene>
    <name evidence="4" type="ORF">ITP53_39995</name>
</gene>
<keyword evidence="2" id="KW-0560">Oxidoreductase</keyword>
<evidence type="ECO:0000256" key="2">
    <source>
        <dbReference type="ARBA" id="ARBA00023002"/>
    </source>
</evidence>
<keyword evidence="5" id="KW-1185">Reference proteome</keyword>
<sequence length="168" mass="17916">MSPVRFAAGDYRHALGQYPTGVTVITARGPDGGKIGVTANSFTSVSLDPPLVSWCPSKTASSLPELENATYFAVNVLAADQHHLSRRFATSAQEVRDKFEGVAIRAGIGGLPLIEGAVARFQCRTVRRVEAGDHVIFIGEVQNYDANGGEPLVFHSGTYHIVTAHPGQ</sequence>
<dbReference type="SUPFAM" id="SSF50475">
    <property type="entry name" value="FMN-binding split barrel"/>
    <property type="match status" value="1"/>
</dbReference>
<dbReference type="InterPro" id="IPR002563">
    <property type="entry name" value="Flavin_Rdtase-like_dom"/>
</dbReference>
<dbReference type="EMBL" id="JADOGI010000176">
    <property type="protein sequence ID" value="MBF8191772.1"/>
    <property type="molecule type" value="Genomic_DNA"/>
</dbReference>
<dbReference type="GO" id="GO:0010181">
    <property type="term" value="F:FMN binding"/>
    <property type="evidence" value="ECO:0007669"/>
    <property type="project" value="InterPro"/>
</dbReference>
<dbReference type="InterPro" id="IPR050268">
    <property type="entry name" value="NADH-dep_flavin_reductase"/>
</dbReference>
<proteinExistence type="inferred from homology"/>
<dbReference type="PANTHER" id="PTHR30466">
    <property type="entry name" value="FLAVIN REDUCTASE"/>
    <property type="match status" value="1"/>
</dbReference>
<feature type="domain" description="Flavin reductase like" evidence="3">
    <location>
        <begin position="15"/>
        <end position="161"/>
    </location>
</feature>
<dbReference type="PANTHER" id="PTHR30466:SF11">
    <property type="entry name" value="FLAVIN-DEPENDENT MONOOXYGENASE, REDUCTASE SUBUNIT HSAB"/>
    <property type="match status" value="1"/>
</dbReference>
<dbReference type="AlphaFoldDB" id="A0A931AF41"/>
<comment type="similarity">
    <text evidence="1">Belongs to the non-flavoprotein flavin reductase family.</text>
</comment>
<evidence type="ECO:0000256" key="1">
    <source>
        <dbReference type="ARBA" id="ARBA00008898"/>
    </source>
</evidence>
<dbReference type="RefSeq" id="WP_195900681.1">
    <property type="nucleotide sequence ID" value="NZ_JADOGI010000176.1"/>
</dbReference>
<dbReference type="Pfam" id="PF01613">
    <property type="entry name" value="Flavin_Reduct"/>
    <property type="match status" value="1"/>
</dbReference>
<dbReference type="InterPro" id="IPR012349">
    <property type="entry name" value="Split_barrel_FMN-bd"/>
</dbReference>
<dbReference type="GO" id="GO:0042602">
    <property type="term" value="F:riboflavin reductase (NADPH) activity"/>
    <property type="evidence" value="ECO:0007669"/>
    <property type="project" value="TreeGrafter"/>
</dbReference>
<comment type="caution">
    <text evidence="4">The sequence shown here is derived from an EMBL/GenBank/DDBJ whole genome shotgun (WGS) entry which is preliminary data.</text>
</comment>
<protein>
    <submittedName>
        <fullName evidence="4">Flavin reductase family protein</fullName>
    </submittedName>
</protein>
<organism evidence="4 5">
    <name type="scientific">Nonomuraea cypriaca</name>
    <dbReference type="NCBI Taxonomy" id="1187855"/>
    <lineage>
        <taxon>Bacteria</taxon>
        <taxon>Bacillati</taxon>
        <taxon>Actinomycetota</taxon>
        <taxon>Actinomycetes</taxon>
        <taxon>Streptosporangiales</taxon>
        <taxon>Streptosporangiaceae</taxon>
        <taxon>Nonomuraea</taxon>
    </lineage>
</organism>